<dbReference type="PANTHER" id="PTHR37754:SF1">
    <property type="entry name" value="CALCIUM ION-BINDING PROTEIN"/>
    <property type="match status" value="1"/>
</dbReference>
<name>A0A200QN43_MACCD</name>
<reference evidence="2 3" key="1">
    <citation type="journal article" date="2017" name="Mol. Plant">
        <title>The Genome of Medicinal Plant Macleaya cordata Provides New Insights into Benzylisoquinoline Alkaloids Metabolism.</title>
        <authorList>
            <person name="Liu X."/>
            <person name="Liu Y."/>
            <person name="Huang P."/>
            <person name="Ma Y."/>
            <person name="Qing Z."/>
            <person name="Tang Q."/>
            <person name="Cao H."/>
            <person name="Cheng P."/>
            <person name="Zheng Y."/>
            <person name="Yuan Z."/>
            <person name="Zhou Y."/>
            <person name="Liu J."/>
            <person name="Tang Z."/>
            <person name="Zhuo Y."/>
            <person name="Zhang Y."/>
            <person name="Yu L."/>
            <person name="Huang J."/>
            <person name="Yang P."/>
            <person name="Peng Q."/>
            <person name="Zhang J."/>
            <person name="Jiang W."/>
            <person name="Zhang Z."/>
            <person name="Lin K."/>
            <person name="Ro D.K."/>
            <person name="Chen X."/>
            <person name="Xiong X."/>
            <person name="Shang Y."/>
            <person name="Huang S."/>
            <person name="Zeng J."/>
        </authorList>
    </citation>
    <scope>NUCLEOTIDE SEQUENCE [LARGE SCALE GENOMIC DNA]</scope>
    <source>
        <strain evidence="3">cv. BLH2017</strain>
        <tissue evidence="2">Root</tissue>
    </source>
</reference>
<keyword evidence="1" id="KW-0812">Transmembrane</keyword>
<evidence type="ECO:0000313" key="2">
    <source>
        <dbReference type="EMBL" id="OVA11896.1"/>
    </source>
</evidence>
<dbReference type="InParanoid" id="A0A200QN43"/>
<dbReference type="OMA" id="PMITILA"/>
<proteinExistence type="predicted"/>
<sequence>MFIDFVTKNVSPSKVDNFTIMLGVATPPAAMALKRTGESLPQLKMLKLVPDVIFVPSATLITLISMKLTRRATQRRHMTEALDVGTKIDQA</sequence>
<comment type="caution">
    <text evidence="2">The sequence shown here is derived from an EMBL/GenBank/DDBJ whole genome shotgun (WGS) entry which is preliminary data.</text>
</comment>
<feature type="transmembrane region" description="Helical" evidence="1">
    <location>
        <begin position="48"/>
        <end position="68"/>
    </location>
</feature>
<dbReference type="PANTHER" id="PTHR37754">
    <property type="entry name" value="CALCIUM ION-BINDING PROTEIN"/>
    <property type="match status" value="1"/>
</dbReference>
<evidence type="ECO:0000313" key="3">
    <source>
        <dbReference type="Proteomes" id="UP000195402"/>
    </source>
</evidence>
<keyword evidence="1" id="KW-1133">Transmembrane helix</keyword>
<dbReference type="EMBL" id="MVGT01001489">
    <property type="protein sequence ID" value="OVA11896.1"/>
    <property type="molecule type" value="Genomic_DNA"/>
</dbReference>
<evidence type="ECO:0000256" key="1">
    <source>
        <dbReference type="SAM" id="Phobius"/>
    </source>
</evidence>
<dbReference type="Proteomes" id="UP000195402">
    <property type="component" value="Unassembled WGS sequence"/>
</dbReference>
<gene>
    <name evidence="2" type="ORF">BVC80_747g20</name>
</gene>
<accession>A0A200QN43</accession>
<organism evidence="2 3">
    <name type="scientific">Macleaya cordata</name>
    <name type="common">Five-seeded plume-poppy</name>
    <name type="synonym">Bocconia cordata</name>
    <dbReference type="NCBI Taxonomy" id="56857"/>
    <lineage>
        <taxon>Eukaryota</taxon>
        <taxon>Viridiplantae</taxon>
        <taxon>Streptophyta</taxon>
        <taxon>Embryophyta</taxon>
        <taxon>Tracheophyta</taxon>
        <taxon>Spermatophyta</taxon>
        <taxon>Magnoliopsida</taxon>
        <taxon>Ranunculales</taxon>
        <taxon>Papaveraceae</taxon>
        <taxon>Papaveroideae</taxon>
        <taxon>Macleaya</taxon>
    </lineage>
</organism>
<dbReference type="AlphaFoldDB" id="A0A200QN43"/>
<protein>
    <submittedName>
        <fullName evidence="2">Uncharacterized protein</fullName>
    </submittedName>
</protein>
<keyword evidence="3" id="KW-1185">Reference proteome</keyword>
<dbReference type="STRING" id="56857.A0A200QN43"/>
<keyword evidence="1" id="KW-0472">Membrane</keyword>
<dbReference type="OrthoDB" id="1868634at2759"/>